<dbReference type="InterPro" id="IPR036390">
    <property type="entry name" value="WH_DNA-bd_sf"/>
</dbReference>
<evidence type="ECO:0000256" key="3">
    <source>
        <dbReference type="ARBA" id="ARBA00023125"/>
    </source>
</evidence>
<evidence type="ECO:0000256" key="4">
    <source>
        <dbReference type="ARBA" id="ARBA00023163"/>
    </source>
</evidence>
<evidence type="ECO:0000256" key="1">
    <source>
        <dbReference type="ARBA" id="ARBA00009437"/>
    </source>
</evidence>
<dbReference type="GO" id="GO:0003700">
    <property type="term" value="F:DNA-binding transcription factor activity"/>
    <property type="evidence" value="ECO:0007669"/>
    <property type="project" value="InterPro"/>
</dbReference>
<evidence type="ECO:0000256" key="2">
    <source>
        <dbReference type="ARBA" id="ARBA00023015"/>
    </source>
</evidence>
<dbReference type="InterPro" id="IPR000847">
    <property type="entry name" value="LysR_HTH_N"/>
</dbReference>
<keyword evidence="3" id="KW-0238">DNA-binding</keyword>
<dbReference type="SUPFAM" id="SSF53850">
    <property type="entry name" value="Periplasmic binding protein-like II"/>
    <property type="match status" value="1"/>
</dbReference>
<dbReference type="HOGENOM" id="CLU_1011178_0_0_7"/>
<accession>M4VDG0</accession>
<dbReference type="Gene3D" id="1.10.10.10">
    <property type="entry name" value="Winged helix-like DNA-binding domain superfamily/Winged helix DNA-binding domain"/>
    <property type="match status" value="1"/>
</dbReference>
<organism evidence="6 7">
    <name type="scientific">Pseudobdellovibrio exovorus JSS</name>
    <dbReference type="NCBI Taxonomy" id="1184267"/>
    <lineage>
        <taxon>Bacteria</taxon>
        <taxon>Pseudomonadati</taxon>
        <taxon>Bdellovibrionota</taxon>
        <taxon>Bdellovibrionia</taxon>
        <taxon>Bdellovibrionales</taxon>
        <taxon>Pseudobdellovibrionaceae</taxon>
        <taxon>Pseudobdellovibrio</taxon>
    </lineage>
</organism>
<dbReference type="GO" id="GO:0000976">
    <property type="term" value="F:transcription cis-regulatory region binding"/>
    <property type="evidence" value="ECO:0007669"/>
    <property type="project" value="TreeGrafter"/>
</dbReference>
<dbReference type="PANTHER" id="PTHR30126">
    <property type="entry name" value="HTH-TYPE TRANSCRIPTIONAL REGULATOR"/>
    <property type="match status" value="1"/>
</dbReference>
<evidence type="ECO:0000259" key="5">
    <source>
        <dbReference type="PROSITE" id="PS50931"/>
    </source>
</evidence>
<dbReference type="eggNOG" id="COG0583">
    <property type="taxonomic scope" value="Bacteria"/>
</dbReference>
<dbReference type="SUPFAM" id="SSF46785">
    <property type="entry name" value="Winged helix' DNA-binding domain"/>
    <property type="match status" value="1"/>
</dbReference>
<sequence length="287" mass="32457">MSLLSPPLEAFWAVVRKGTVQDASYILGITQTGVTQRIRSLEKQLQTTLFIRSRKGMKLTNEGEALLQFVKGSLEIEGMALSKIQKAAKDSITEVYISGPPSILRSRVIPNLLPLKSRFPLLRFRFNLSDTTDNVESLKSGQCDFAVLEPHQVTREMDSKILKAERYCLYGPASWKRRLLPDILKTEPIIAHHSSDLMTYNLLSKYKLKSVTQSERHYANSTDAIRLMISRGLGYAALSEDYAADFVKSGDLIKLSSQHVYDLKLSLCWYPRVNRPDYIQAILKSLA</sequence>
<dbReference type="STRING" id="1184267.A11Q_2289"/>
<dbReference type="KEGG" id="bex:A11Q_2289"/>
<dbReference type="InterPro" id="IPR005119">
    <property type="entry name" value="LysR_subst-bd"/>
</dbReference>
<proteinExistence type="inferred from homology"/>
<keyword evidence="2" id="KW-0805">Transcription regulation</keyword>
<keyword evidence="7" id="KW-1185">Reference proteome</keyword>
<dbReference type="PANTHER" id="PTHR30126:SF39">
    <property type="entry name" value="HTH-TYPE TRANSCRIPTIONAL REGULATOR CYSL"/>
    <property type="match status" value="1"/>
</dbReference>
<dbReference type="RefSeq" id="WP_015470995.1">
    <property type="nucleotide sequence ID" value="NC_020813.1"/>
</dbReference>
<dbReference type="Gene3D" id="3.40.190.10">
    <property type="entry name" value="Periplasmic binding protein-like II"/>
    <property type="match status" value="2"/>
</dbReference>
<feature type="domain" description="HTH lysR-type" evidence="5">
    <location>
        <begin position="8"/>
        <end position="60"/>
    </location>
</feature>
<dbReference type="Pfam" id="PF00126">
    <property type="entry name" value="HTH_1"/>
    <property type="match status" value="1"/>
</dbReference>
<gene>
    <name evidence="6" type="ORF">A11Q_2289</name>
</gene>
<evidence type="ECO:0000313" key="6">
    <source>
        <dbReference type="EMBL" id="AGH96505.1"/>
    </source>
</evidence>
<dbReference type="InterPro" id="IPR036388">
    <property type="entry name" value="WH-like_DNA-bd_sf"/>
</dbReference>
<dbReference type="EMBL" id="CP003537">
    <property type="protein sequence ID" value="AGH96505.1"/>
    <property type="molecule type" value="Genomic_DNA"/>
</dbReference>
<protein>
    <recommendedName>
        <fullName evidence="5">HTH lysR-type domain-containing protein</fullName>
    </recommendedName>
</protein>
<dbReference type="Proteomes" id="UP000012040">
    <property type="component" value="Chromosome"/>
</dbReference>
<dbReference type="PROSITE" id="PS50931">
    <property type="entry name" value="HTH_LYSR"/>
    <property type="match status" value="1"/>
</dbReference>
<evidence type="ECO:0000313" key="7">
    <source>
        <dbReference type="Proteomes" id="UP000012040"/>
    </source>
</evidence>
<dbReference type="CDD" id="cd05466">
    <property type="entry name" value="PBP2_LTTR_substrate"/>
    <property type="match status" value="1"/>
</dbReference>
<dbReference type="Pfam" id="PF03466">
    <property type="entry name" value="LysR_substrate"/>
    <property type="match status" value="1"/>
</dbReference>
<comment type="similarity">
    <text evidence="1">Belongs to the LysR transcriptional regulatory family.</text>
</comment>
<dbReference type="PATRIC" id="fig|1184267.3.peg.2319"/>
<reference evidence="6 7" key="1">
    <citation type="journal article" date="2013" name="ISME J.">
        <title>By their genes ye shall know them: genomic signatures of predatory bacteria.</title>
        <authorList>
            <person name="Pasternak Z."/>
            <person name="Pietrokovski S."/>
            <person name="Rotem O."/>
            <person name="Gophna U."/>
            <person name="Lurie-Weinberger M.N."/>
            <person name="Jurkevitch E."/>
        </authorList>
    </citation>
    <scope>NUCLEOTIDE SEQUENCE [LARGE SCALE GENOMIC DNA]</scope>
    <source>
        <strain evidence="6 7">JSS</strain>
    </source>
</reference>
<keyword evidence="4" id="KW-0804">Transcription</keyword>
<dbReference type="AlphaFoldDB" id="M4VDG0"/>
<name>M4VDG0_9BACT</name>
<dbReference type="OrthoDB" id="6787458at2"/>